<keyword evidence="3" id="KW-1185">Reference proteome</keyword>
<dbReference type="AlphaFoldDB" id="A0A9P0F2A9"/>
<dbReference type="Proteomes" id="UP001152759">
    <property type="component" value="Chromosome 3"/>
</dbReference>
<feature type="compositionally biased region" description="Basic and acidic residues" evidence="1">
    <location>
        <begin position="279"/>
        <end position="294"/>
    </location>
</feature>
<reference evidence="2" key="1">
    <citation type="submission" date="2021-12" db="EMBL/GenBank/DDBJ databases">
        <authorList>
            <person name="King R."/>
        </authorList>
    </citation>
    <scope>NUCLEOTIDE SEQUENCE</scope>
</reference>
<organism evidence="2 3">
    <name type="scientific">Bemisia tabaci</name>
    <name type="common">Sweetpotato whitefly</name>
    <name type="synonym">Aleurodes tabaci</name>
    <dbReference type="NCBI Taxonomy" id="7038"/>
    <lineage>
        <taxon>Eukaryota</taxon>
        <taxon>Metazoa</taxon>
        <taxon>Ecdysozoa</taxon>
        <taxon>Arthropoda</taxon>
        <taxon>Hexapoda</taxon>
        <taxon>Insecta</taxon>
        <taxon>Pterygota</taxon>
        <taxon>Neoptera</taxon>
        <taxon>Paraneoptera</taxon>
        <taxon>Hemiptera</taxon>
        <taxon>Sternorrhyncha</taxon>
        <taxon>Aleyrodoidea</taxon>
        <taxon>Aleyrodidae</taxon>
        <taxon>Aleyrodinae</taxon>
        <taxon>Bemisia</taxon>
    </lineage>
</organism>
<gene>
    <name evidence="2" type="ORF">BEMITA_LOCUS5774</name>
</gene>
<proteinExistence type="predicted"/>
<feature type="region of interest" description="Disordered" evidence="1">
    <location>
        <begin position="215"/>
        <end position="341"/>
    </location>
</feature>
<evidence type="ECO:0000313" key="2">
    <source>
        <dbReference type="EMBL" id="CAH0386693.1"/>
    </source>
</evidence>
<name>A0A9P0F2A9_BEMTA</name>
<feature type="compositionally biased region" description="Low complexity" evidence="1">
    <location>
        <begin position="300"/>
        <end position="314"/>
    </location>
</feature>
<sequence>MKIQENLIELESLTETTMLTHYPPPQSDFGYPQQGLPSIDNVEAQSWFSNFLQPSPEGDDSMLMLRSDDQQSIHIPDWLSGPVSDSDQNVSESSLLALPCPEQEGVLSESRTSLPPITEIQAEDLRLISAVLTNVKEELSADLSLLSDEKLKLPASSEAGPGAGVGAGKNGGKLPGFHQAFGSTEIGRFSQHEEYFEAPQEEDCLGLHNDLMSKVSPVPVSAPTSRRGRGARNGTRRTKAQERKQTKAAANNQLSPPQDPAALPGNEPCKPPAGSGPIKMEKKDWEMSGRDCDSKLSLGPNQSQNQSPSQSQSQARSLHESSFTGTNGFVPPSPSPYYNQTRQDRFAHPMHHNSYYNPHYCPPRSSQIQERFVPGNPYHFQGGDSGLQPYQSSQCWNQFNVYSAPSNAHQSYSGMMSYSSPACDVASAEYKSYYYNNYSNCTEFDYQNYGSYHFQQRSHPYRRMSYQSQPALPSFNNDRLHYNM</sequence>
<feature type="compositionally biased region" description="Basic residues" evidence="1">
    <location>
        <begin position="226"/>
        <end position="238"/>
    </location>
</feature>
<dbReference type="EMBL" id="OU963864">
    <property type="protein sequence ID" value="CAH0386693.1"/>
    <property type="molecule type" value="Genomic_DNA"/>
</dbReference>
<evidence type="ECO:0000256" key="1">
    <source>
        <dbReference type="SAM" id="MobiDB-lite"/>
    </source>
</evidence>
<protein>
    <submittedName>
        <fullName evidence="2">Uncharacterized protein</fullName>
    </submittedName>
</protein>
<accession>A0A9P0F2A9</accession>
<dbReference type="KEGG" id="btab:109031091"/>
<evidence type="ECO:0000313" key="3">
    <source>
        <dbReference type="Proteomes" id="UP001152759"/>
    </source>
</evidence>